<evidence type="ECO:0000259" key="4">
    <source>
        <dbReference type="Pfam" id="PF08308"/>
    </source>
</evidence>
<protein>
    <recommendedName>
        <fullName evidence="7">PEGA domain-containing protein</fullName>
    </recommendedName>
</protein>
<dbReference type="AlphaFoldDB" id="A0AAV5NZT2"/>
<sequence length="607" mass="67142">MRQGLPALLLALSPSLISVAAYAEALDITNVSKAMSSKEAEIQSVGTQETDIQAAIRKLKAELLQVEQDEDRLENKRLKAKQALERQYARMLDDPELDLASSQKAYQDAWAKLKQNQQQQLDVEHQIQEQQISLSSSKAKSAQLNAELRELEESHFRLRADQLQNELTVQTSQTVSYLHNCAQDATLAQCKEQTTGLALQKAVNQFQSALINNTTESEIVKQHLQQTALNIHVVSHQPVKTGFVNGGQYQAKIDVAIESRPSLNAACRLLNIDSAYCFDPSEKLEKSSTQKEVRWVTLTVRSNQYDDSVLINGVSYGSTPVDIMLPTGAHTVSVKKEGFRSFSREMTLKQDGNLRAVLVENANLPRSGKAFADQVGEPTAAPQMIVVGAGNYYVGKNGSQQVELTRAYSISSTPITVKQFAAFVNDTGYKTAAEQNKTCSTMENSVDVVVDGNYWRQPGFKQSDQSPVVCLSRSDARAYTKWLSNKTGYQYRLPTEQEWEIAARAGTSSDYWWGDEFGTGKANTGWAGTKWSNVSSSPVKAFRPNALGLYDMVGNVWEWTNNRYGSAKGGAWSFAPAKASAHESLEVAPESTTNYIGFRVVRMLTKS</sequence>
<organism evidence="5 6">
    <name type="scientific">Vibrio penaeicida</name>
    <dbReference type="NCBI Taxonomy" id="104609"/>
    <lineage>
        <taxon>Bacteria</taxon>
        <taxon>Pseudomonadati</taxon>
        <taxon>Pseudomonadota</taxon>
        <taxon>Gammaproteobacteria</taxon>
        <taxon>Vibrionales</taxon>
        <taxon>Vibrionaceae</taxon>
        <taxon>Vibrio</taxon>
    </lineage>
</organism>
<dbReference type="InterPro" id="IPR013229">
    <property type="entry name" value="PEGA"/>
</dbReference>
<dbReference type="InterPro" id="IPR042095">
    <property type="entry name" value="SUMF_sf"/>
</dbReference>
<dbReference type="GO" id="GO:0120147">
    <property type="term" value="F:formylglycine-generating oxidase activity"/>
    <property type="evidence" value="ECO:0007669"/>
    <property type="project" value="TreeGrafter"/>
</dbReference>
<dbReference type="PANTHER" id="PTHR23150:SF19">
    <property type="entry name" value="FORMYLGLYCINE-GENERATING ENZYME"/>
    <property type="match status" value="1"/>
</dbReference>
<dbReference type="EMBL" id="BSNX01000075">
    <property type="protein sequence ID" value="GLQ76181.1"/>
    <property type="molecule type" value="Genomic_DNA"/>
</dbReference>
<feature type="domain" description="PEGA" evidence="4">
    <location>
        <begin position="295"/>
        <end position="356"/>
    </location>
</feature>
<feature type="domain" description="Sulfatase-modifying factor enzyme-like" evidence="3">
    <location>
        <begin position="381"/>
        <end position="602"/>
    </location>
</feature>
<dbReference type="Gene3D" id="3.90.1580.10">
    <property type="entry name" value="paralog of FGE (formylglycine-generating enzyme)"/>
    <property type="match status" value="1"/>
</dbReference>
<evidence type="ECO:0000313" key="5">
    <source>
        <dbReference type="EMBL" id="GLQ76181.1"/>
    </source>
</evidence>
<feature type="signal peptide" evidence="2">
    <location>
        <begin position="1"/>
        <end position="23"/>
    </location>
</feature>
<keyword evidence="6" id="KW-1185">Reference proteome</keyword>
<evidence type="ECO:0000313" key="6">
    <source>
        <dbReference type="Proteomes" id="UP001156690"/>
    </source>
</evidence>
<dbReference type="PANTHER" id="PTHR23150">
    <property type="entry name" value="SULFATASE MODIFYING FACTOR 1, 2"/>
    <property type="match status" value="1"/>
</dbReference>
<keyword evidence="2" id="KW-0732">Signal</keyword>
<feature type="chain" id="PRO_5043338452" description="PEGA domain-containing protein" evidence="2">
    <location>
        <begin position="24"/>
        <end position="607"/>
    </location>
</feature>
<dbReference type="Proteomes" id="UP001156690">
    <property type="component" value="Unassembled WGS sequence"/>
</dbReference>
<reference evidence="6" key="1">
    <citation type="journal article" date="2019" name="Int. J. Syst. Evol. Microbiol.">
        <title>The Global Catalogue of Microorganisms (GCM) 10K type strain sequencing project: providing services to taxonomists for standard genome sequencing and annotation.</title>
        <authorList>
            <consortium name="The Broad Institute Genomics Platform"/>
            <consortium name="The Broad Institute Genome Sequencing Center for Infectious Disease"/>
            <person name="Wu L."/>
            <person name="Ma J."/>
        </authorList>
    </citation>
    <scope>NUCLEOTIDE SEQUENCE [LARGE SCALE GENOMIC DNA]</scope>
    <source>
        <strain evidence="6">NBRC 15640</strain>
    </source>
</reference>
<dbReference type="Pfam" id="PF08308">
    <property type="entry name" value="PEGA"/>
    <property type="match status" value="1"/>
</dbReference>
<dbReference type="InterPro" id="IPR016187">
    <property type="entry name" value="CTDL_fold"/>
</dbReference>
<dbReference type="InterPro" id="IPR051043">
    <property type="entry name" value="Sulfatase_Mod_Factor_Kinase"/>
</dbReference>
<feature type="coiled-coil region" evidence="1">
    <location>
        <begin position="49"/>
        <end position="90"/>
    </location>
</feature>
<proteinExistence type="predicted"/>
<evidence type="ECO:0000256" key="2">
    <source>
        <dbReference type="SAM" id="SignalP"/>
    </source>
</evidence>
<evidence type="ECO:0000259" key="3">
    <source>
        <dbReference type="Pfam" id="PF03781"/>
    </source>
</evidence>
<dbReference type="SUPFAM" id="SSF56436">
    <property type="entry name" value="C-type lectin-like"/>
    <property type="match status" value="1"/>
</dbReference>
<evidence type="ECO:0008006" key="7">
    <source>
        <dbReference type="Google" id="ProtNLM"/>
    </source>
</evidence>
<feature type="coiled-coil region" evidence="1">
    <location>
        <begin position="134"/>
        <end position="161"/>
    </location>
</feature>
<name>A0AAV5NZT2_9VIBR</name>
<accession>A0AAV5NZT2</accession>
<evidence type="ECO:0000256" key="1">
    <source>
        <dbReference type="SAM" id="Coils"/>
    </source>
</evidence>
<dbReference type="Pfam" id="PF03781">
    <property type="entry name" value="FGE-sulfatase"/>
    <property type="match status" value="1"/>
</dbReference>
<gene>
    <name evidence="5" type="ORF">GCM10007932_55440</name>
</gene>
<keyword evidence="1" id="KW-0175">Coiled coil</keyword>
<comment type="caution">
    <text evidence="5">The sequence shown here is derived from an EMBL/GenBank/DDBJ whole genome shotgun (WGS) entry which is preliminary data.</text>
</comment>
<dbReference type="InterPro" id="IPR005532">
    <property type="entry name" value="SUMF_dom"/>
</dbReference>
<dbReference type="RefSeq" id="WP_126607643.1">
    <property type="nucleotide sequence ID" value="NZ_AP025145.1"/>
</dbReference>